<dbReference type="Pfam" id="PF07842">
    <property type="entry name" value="GCFC"/>
    <property type="match status" value="1"/>
</dbReference>
<dbReference type="GO" id="GO:0003676">
    <property type="term" value="F:nucleic acid binding"/>
    <property type="evidence" value="ECO:0007669"/>
    <property type="project" value="InterPro"/>
</dbReference>
<dbReference type="AlphaFoldDB" id="A0A168EWL1"/>
<dbReference type="SMART" id="SM00443">
    <property type="entry name" value="G_patch"/>
    <property type="match status" value="1"/>
</dbReference>
<feature type="compositionally biased region" description="Acidic residues" evidence="7">
    <location>
        <begin position="1"/>
        <end position="11"/>
    </location>
</feature>
<accession>A0A168EWL1</accession>
<gene>
    <name evidence="9" type="ORF">AAL_02774</name>
</gene>
<dbReference type="PANTHER" id="PTHR23329:SF1">
    <property type="entry name" value="TUFTELIN-INTERACTING PROTEIN 11"/>
    <property type="match status" value="1"/>
</dbReference>
<dbReference type="GO" id="GO:0071008">
    <property type="term" value="C:U2-type post-mRNA release spliceosomal complex"/>
    <property type="evidence" value="ECO:0007669"/>
    <property type="project" value="TreeGrafter"/>
</dbReference>
<evidence type="ECO:0000256" key="6">
    <source>
        <dbReference type="ARBA" id="ARBA00023242"/>
    </source>
</evidence>
<feature type="compositionally biased region" description="Basic and acidic residues" evidence="7">
    <location>
        <begin position="78"/>
        <end position="88"/>
    </location>
</feature>
<dbReference type="InterPro" id="IPR022159">
    <property type="entry name" value="STIP/TFIP11_N"/>
</dbReference>
<feature type="region of interest" description="Disordered" evidence="7">
    <location>
        <begin position="1"/>
        <end position="191"/>
    </location>
</feature>
<keyword evidence="5" id="KW-0508">mRNA splicing</keyword>
<keyword evidence="10" id="KW-1185">Reference proteome</keyword>
<comment type="caution">
    <text evidence="9">The sequence shown here is derived from an EMBL/GenBank/DDBJ whole genome shotgun (WGS) entry which is preliminary data.</text>
</comment>
<evidence type="ECO:0000256" key="5">
    <source>
        <dbReference type="ARBA" id="ARBA00023187"/>
    </source>
</evidence>
<feature type="domain" description="G-patch" evidence="8">
    <location>
        <begin position="190"/>
        <end position="236"/>
    </location>
</feature>
<feature type="region of interest" description="Disordered" evidence="7">
    <location>
        <begin position="231"/>
        <end position="286"/>
    </location>
</feature>
<comment type="subcellular location">
    <subcellularLocation>
        <location evidence="1">Nucleus</location>
    </subcellularLocation>
</comment>
<dbReference type="Proteomes" id="UP000078544">
    <property type="component" value="Unassembled WGS sequence"/>
</dbReference>
<evidence type="ECO:0000256" key="4">
    <source>
        <dbReference type="ARBA" id="ARBA00022728"/>
    </source>
</evidence>
<dbReference type="Pfam" id="PF12457">
    <property type="entry name" value="TIP_N"/>
    <property type="match status" value="1"/>
</dbReference>
<evidence type="ECO:0000256" key="2">
    <source>
        <dbReference type="ARBA" id="ARBA00010900"/>
    </source>
</evidence>
<dbReference type="PANTHER" id="PTHR23329">
    <property type="entry name" value="TUFTELIN-INTERACTING PROTEIN 11-RELATED"/>
    <property type="match status" value="1"/>
</dbReference>
<sequence>MVTFSDDDEAYSEFGPRKKRRVGTNQKERAALGIFGSDSEDDAPHSQWKRKTLRTKGMAFVTSNAKSSDTEDEPDNDDDHRDPGRNGDLDPLGEDDNGAREDEDDRILGIGLGFTSGSNFRNGEADSSNERKSTTPSKMTSRFHENSRLQTAFVPSVASEPVLRESLSTQDAPQNKPQPSSFTSKGKMNAKGFGARMMAKMGYREGKGLGKEGQGRNIIIEANLRPQGVGLGAVKEKSEQERKEEKRQAELRGEKIVESDEEDQKRRRTRTKGLGGSTPNSTTRRQKTRYLTAEELKASAPGLHIPEAFAPILDMTRPGEHMITSRSGIMTPSSGKSEISDDVDARKLANRARADLLAFSEEWRSLQEQGAWMDLELEEREREAQNLQSDVDRYQALVGVITQEVTKASDLDHVVACLDKIIESGASNGDMAELAVAAIHPILEKADWKPLEEPRRFTPELTRLSGLLMASRNDNRALDKSHLSGESNRGIYRQHAVVTTPYDSMMFKFWFRKAVGAAGSWDALTPSPMLDLVEAWKDLLPPFVWAQVMGVVVRKLGEAVESWEPKKRKQTPFLAHTWLFPWLPHLPTPQLDPLGTGLIADVKRKFRQLMDIWEFERGIIPSMAQWQIVFGNQWQPMIMSHLLPAMGRYLRQNFRVDPADQEPYLPILNGVMEWRPILGEQMIGEVLVQHVFPMWHAKLRQWWALPDVDFSEVADWYEWWRDVVLKDVRTEGVMKELDGAIWFMNERT</sequence>
<dbReference type="STRING" id="1081109.A0A168EWL1"/>
<dbReference type="GO" id="GO:0000390">
    <property type="term" value="P:spliceosomal complex disassembly"/>
    <property type="evidence" value="ECO:0007669"/>
    <property type="project" value="InterPro"/>
</dbReference>
<keyword evidence="3" id="KW-0507">mRNA processing</keyword>
<comment type="similarity">
    <text evidence="2">Belongs to the TFP11/STIP family.</text>
</comment>
<evidence type="ECO:0000256" key="3">
    <source>
        <dbReference type="ARBA" id="ARBA00022664"/>
    </source>
</evidence>
<dbReference type="InterPro" id="IPR022783">
    <property type="entry name" value="GCFC_dom"/>
</dbReference>
<dbReference type="InterPro" id="IPR045211">
    <property type="entry name" value="TFP11/STIP/Ntr1"/>
</dbReference>
<evidence type="ECO:0000313" key="10">
    <source>
        <dbReference type="Proteomes" id="UP000078544"/>
    </source>
</evidence>
<proteinExistence type="inferred from homology"/>
<evidence type="ECO:0000313" key="9">
    <source>
        <dbReference type="EMBL" id="KZZ99223.1"/>
    </source>
</evidence>
<dbReference type="EMBL" id="AZGY01000004">
    <property type="protein sequence ID" value="KZZ99223.1"/>
    <property type="molecule type" value="Genomic_DNA"/>
</dbReference>
<feature type="compositionally biased region" description="Acidic residues" evidence="7">
    <location>
        <begin position="91"/>
        <end position="105"/>
    </location>
</feature>
<evidence type="ECO:0000256" key="7">
    <source>
        <dbReference type="SAM" id="MobiDB-lite"/>
    </source>
</evidence>
<dbReference type="OrthoDB" id="4822at2759"/>
<organism evidence="9 10">
    <name type="scientific">Moelleriella libera RCEF 2490</name>
    <dbReference type="NCBI Taxonomy" id="1081109"/>
    <lineage>
        <taxon>Eukaryota</taxon>
        <taxon>Fungi</taxon>
        <taxon>Dikarya</taxon>
        <taxon>Ascomycota</taxon>
        <taxon>Pezizomycotina</taxon>
        <taxon>Sordariomycetes</taxon>
        <taxon>Hypocreomycetidae</taxon>
        <taxon>Hypocreales</taxon>
        <taxon>Clavicipitaceae</taxon>
        <taxon>Moelleriella</taxon>
    </lineage>
</organism>
<dbReference type="PROSITE" id="PS50174">
    <property type="entry name" value="G_PATCH"/>
    <property type="match status" value="1"/>
</dbReference>
<evidence type="ECO:0000256" key="1">
    <source>
        <dbReference type="ARBA" id="ARBA00004123"/>
    </source>
</evidence>
<feature type="compositionally biased region" description="Polar residues" evidence="7">
    <location>
        <begin position="166"/>
        <end position="186"/>
    </location>
</feature>
<name>A0A168EWL1_9HYPO</name>
<dbReference type="Pfam" id="PF01585">
    <property type="entry name" value="G-patch"/>
    <property type="match status" value="1"/>
</dbReference>
<keyword evidence="4" id="KW-0747">Spliceosome</keyword>
<dbReference type="InterPro" id="IPR000467">
    <property type="entry name" value="G_patch_dom"/>
</dbReference>
<reference evidence="9 10" key="1">
    <citation type="journal article" date="2016" name="Genome Biol. Evol.">
        <title>Divergent and convergent evolution of fungal pathogenicity.</title>
        <authorList>
            <person name="Shang Y."/>
            <person name="Xiao G."/>
            <person name="Zheng P."/>
            <person name="Cen K."/>
            <person name="Zhan S."/>
            <person name="Wang C."/>
        </authorList>
    </citation>
    <scope>NUCLEOTIDE SEQUENCE [LARGE SCALE GENOMIC DNA]</scope>
    <source>
        <strain evidence="9 10">RCEF 2490</strain>
    </source>
</reference>
<keyword evidence="6" id="KW-0539">Nucleus</keyword>
<evidence type="ECO:0000259" key="8">
    <source>
        <dbReference type="PROSITE" id="PS50174"/>
    </source>
</evidence>
<feature type="compositionally biased region" description="Basic and acidic residues" evidence="7">
    <location>
        <begin position="234"/>
        <end position="258"/>
    </location>
</feature>
<protein>
    <submittedName>
        <fullName evidence="9">G-patch domain-containing protein</fullName>
    </submittedName>
</protein>